<organism evidence="3 4">
    <name type="scientific">Polyodon spathula</name>
    <name type="common">North American paddlefish</name>
    <name type="synonym">Squalus spathula</name>
    <dbReference type="NCBI Taxonomy" id="7913"/>
    <lineage>
        <taxon>Eukaryota</taxon>
        <taxon>Metazoa</taxon>
        <taxon>Chordata</taxon>
        <taxon>Craniata</taxon>
        <taxon>Vertebrata</taxon>
        <taxon>Euteleostomi</taxon>
        <taxon>Actinopterygii</taxon>
        <taxon>Chondrostei</taxon>
        <taxon>Acipenseriformes</taxon>
        <taxon>Polyodontidae</taxon>
        <taxon>Polyodon</taxon>
    </lineage>
</organism>
<evidence type="ECO:0000313" key="4">
    <source>
        <dbReference type="Proteomes" id="UP001166093"/>
    </source>
</evidence>
<reference evidence="3" key="1">
    <citation type="journal article" date="2021" name="Cell">
        <title>Tracing the genetic footprints of vertebrate landing in non-teleost ray-finned fishes.</title>
        <authorList>
            <person name="Bi X."/>
            <person name="Wang K."/>
            <person name="Yang L."/>
            <person name="Pan H."/>
            <person name="Jiang H."/>
            <person name="Wei Q."/>
            <person name="Fang M."/>
            <person name="Yu H."/>
            <person name="Zhu C."/>
            <person name="Cai Y."/>
            <person name="He Y."/>
            <person name="Gan X."/>
            <person name="Zeng H."/>
            <person name="Yu D."/>
            <person name="Zhu Y."/>
            <person name="Jiang H."/>
            <person name="Qiu Q."/>
            <person name="Yang H."/>
            <person name="Zhang Y.E."/>
            <person name="Wang W."/>
            <person name="Zhu M."/>
            <person name="He S."/>
            <person name="Zhang G."/>
        </authorList>
    </citation>
    <scope>NUCLEOTIDE SEQUENCE</scope>
    <source>
        <strain evidence="3">Pddl_001</strain>
    </source>
</reference>
<dbReference type="Pfam" id="PF15717">
    <property type="entry name" value="PCM1_C"/>
    <property type="match status" value="1"/>
</dbReference>
<feature type="non-terminal residue" evidence="3">
    <location>
        <position position="1"/>
    </location>
</feature>
<protein>
    <submittedName>
        <fullName evidence="3">PCM1 protein</fullName>
    </submittedName>
</protein>
<accession>A0ABS2YMX0</accession>
<dbReference type="PANTHER" id="PTHR14164">
    <property type="entry name" value="PERICENTRIOLAR MATERIAL 1-RELATED"/>
    <property type="match status" value="1"/>
</dbReference>
<sequence length="125" mass="13109">MVPSLPLKEGTVVDTAPMQMDTGSATVTPESSLACSPDTDSPVMIEYEAGSGNLSQKSDEEDFVKLEDLPLQLSVLCEEELLKRIAEQEKSNLSPENNGSGDGPQGLAGNAQIMKAPETIGAQSA</sequence>
<dbReference type="PANTHER" id="PTHR14164:SF12">
    <property type="entry name" value="PERICENTRIOLAR MATERIAL 1 PROTEIN"/>
    <property type="match status" value="1"/>
</dbReference>
<feature type="non-terminal residue" evidence="3">
    <location>
        <position position="125"/>
    </location>
</feature>
<evidence type="ECO:0000259" key="2">
    <source>
        <dbReference type="Pfam" id="PF15717"/>
    </source>
</evidence>
<proteinExistence type="predicted"/>
<dbReference type="EMBL" id="JAAWVQ010169761">
    <property type="protein sequence ID" value="MBN3287860.1"/>
    <property type="molecule type" value="Genomic_DNA"/>
</dbReference>
<feature type="compositionally biased region" description="Polar residues" evidence="1">
    <location>
        <begin position="21"/>
        <end position="34"/>
    </location>
</feature>
<keyword evidence="4" id="KW-1185">Reference proteome</keyword>
<dbReference type="Proteomes" id="UP001166093">
    <property type="component" value="Unassembled WGS sequence"/>
</dbReference>
<comment type="caution">
    <text evidence="3">The sequence shown here is derived from an EMBL/GenBank/DDBJ whole genome shotgun (WGS) entry which is preliminary data.</text>
</comment>
<name>A0ABS2YMX0_POLSP</name>
<evidence type="ECO:0000313" key="3">
    <source>
        <dbReference type="EMBL" id="MBN3287860.1"/>
    </source>
</evidence>
<feature type="region of interest" description="Disordered" evidence="1">
    <location>
        <begin position="1"/>
        <end position="40"/>
    </location>
</feature>
<gene>
    <name evidence="3" type="primary">Pcm1_2</name>
    <name evidence="3" type="ORF">GTO93_0012971</name>
</gene>
<dbReference type="InterPro" id="IPR031446">
    <property type="entry name" value="PCM1_C"/>
</dbReference>
<evidence type="ECO:0000256" key="1">
    <source>
        <dbReference type="SAM" id="MobiDB-lite"/>
    </source>
</evidence>
<dbReference type="InterPro" id="IPR024138">
    <property type="entry name" value="Pericentriolar_Pcm1"/>
</dbReference>
<feature type="region of interest" description="Disordered" evidence="1">
    <location>
        <begin position="88"/>
        <end position="125"/>
    </location>
</feature>
<feature type="domain" description="Pericentriolar material 1 protein C-terminal" evidence="2">
    <location>
        <begin position="3"/>
        <end position="94"/>
    </location>
</feature>